<dbReference type="GO" id="GO:0016787">
    <property type="term" value="F:hydrolase activity"/>
    <property type="evidence" value="ECO:0007669"/>
    <property type="project" value="UniProtKB-KW"/>
</dbReference>
<dbReference type="InterPro" id="IPR001584">
    <property type="entry name" value="Integrase_cat-core"/>
</dbReference>
<dbReference type="InterPro" id="IPR036397">
    <property type="entry name" value="RNaseH_sf"/>
</dbReference>
<evidence type="ECO:0000256" key="2">
    <source>
        <dbReference type="ARBA" id="ARBA00022801"/>
    </source>
</evidence>
<reference evidence="5 6" key="2">
    <citation type="journal article" date="2017" name="Nature">
        <title>The Apostasia genome and the evolution of orchids.</title>
        <authorList>
            <person name="Zhang G.Q."/>
            <person name="Liu K.W."/>
            <person name="Li Z."/>
            <person name="Lohaus R."/>
            <person name="Hsiao Y.Y."/>
            <person name="Niu S.C."/>
            <person name="Wang J.Y."/>
            <person name="Lin Y.C."/>
            <person name="Xu Q."/>
            <person name="Chen L.J."/>
            <person name="Yoshida K."/>
            <person name="Fujiwara S."/>
            <person name="Wang Z.W."/>
            <person name="Zhang Y.Q."/>
            <person name="Mitsuda N."/>
            <person name="Wang M."/>
            <person name="Liu G.H."/>
            <person name="Pecoraro L."/>
            <person name="Huang H.X."/>
            <person name="Xiao X.J."/>
            <person name="Lin M."/>
            <person name="Wu X.Y."/>
            <person name="Wu W.L."/>
            <person name="Chen Y.Y."/>
            <person name="Chang S.B."/>
            <person name="Sakamoto S."/>
            <person name="Ohme-Takagi M."/>
            <person name="Yagi M."/>
            <person name="Zeng S.J."/>
            <person name="Shen C.Y."/>
            <person name="Yeh C.M."/>
            <person name="Luo Y.B."/>
            <person name="Tsai W.C."/>
            <person name="Van de Peer Y."/>
            <person name="Liu Z.J."/>
        </authorList>
    </citation>
    <scope>NUCLEOTIDE SEQUENCE [LARGE SCALE GENOMIC DNA]</scope>
    <source>
        <tissue evidence="5">The whole plant</tissue>
    </source>
</reference>
<keyword evidence="1" id="KW-0479">Metal-binding</keyword>
<dbReference type="EMBL" id="KZ501954">
    <property type="protein sequence ID" value="PKU86178.1"/>
    <property type="molecule type" value="Genomic_DNA"/>
</dbReference>
<keyword evidence="2" id="KW-0378">Hydrolase</keyword>
<dbReference type="Pfam" id="PF25597">
    <property type="entry name" value="SH3_retrovirus"/>
    <property type="match status" value="1"/>
</dbReference>
<organism evidence="5 6">
    <name type="scientific">Dendrobium catenatum</name>
    <dbReference type="NCBI Taxonomy" id="906689"/>
    <lineage>
        <taxon>Eukaryota</taxon>
        <taxon>Viridiplantae</taxon>
        <taxon>Streptophyta</taxon>
        <taxon>Embryophyta</taxon>
        <taxon>Tracheophyta</taxon>
        <taxon>Spermatophyta</taxon>
        <taxon>Magnoliopsida</taxon>
        <taxon>Liliopsida</taxon>
        <taxon>Asparagales</taxon>
        <taxon>Orchidaceae</taxon>
        <taxon>Epidendroideae</taxon>
        <taxon>Malaxideae</taxon>
        <taxon>Dendrobiinae</taxon>
        <taxon>Dendrobium</taxon>
    </lineage>
</organism>
<dbReference type="InterPro" id="IPR013103">
    <property type="entry name" value="RVT_2"/>
</dbReference>
<dbReference type="SUPFAM" id="SSF56672">
    <property type="entry name" value="DNA/RNA polymerases"/>
    <property type="match status" value="1"/>
</dbReference>
<proteinExistence type="predicted"/>
<dbReference type="Pfam" id="PF07727">
    <property type="entry name" value="RVT_2"/>
    <property type="match status" value="1"/>
</dbReference>
<gene>
    <name evidence="5" type="ORF">MA16_Dca002009</name>
</gene>
<dbReference type="SUPFAM" id="SSF53098">
    <property type="entry name" value="Ribonuclease H-like"/>
    <property type="match status" value="1"/>
</dbReference>
<dbReference type="Pfam" id="PF13976">
    <property type="entry name" value="gag_pre-integrs"/>
    <property type="match status" value="1"/>
</dbReference>
<evidence type="ECO:0000256" key="3">
    <source>
        <dbReference type="SAM" id="MobiDB-lite"/>
    </source>
</evidence>
<dbReference type="InterPro" id="IPR012337">
    <property type="entry name" value="RNaseH-like_sf"/>
</dbReference>
<dbReference type="AlphaFoldDB" id="A0A2I0XE34"/>
<evidence type="ECO:0000313" key="6">
    <source>
        <dbReference type="Proteomes" id="UP000233837"/>
    </source>
</evidence>
<feature type="domain" description="Integrase catalytic" evidence="4">
    <location>
        <begin position="145"/>
        <end position="322"/>
    </location>
</feature>
<dbReference type="GO" id="GO:0015074">
    <property type="term" value="P:DNA integration"/>
    <property type="evidence" value="ECO:0007669"/>
    <property type="project" value="InterPro"/>
</dbReference>
<reference evidence="5 6" key="1">
    <citation type="journal article" date="2016" name="Sci. Rep.">
        <title>The Dendrobium catenatum Lindl. genome sequence provides insights into polysaccharide synthase, floral development and adaptive evolution.</title>
        <authorList>
            <person name="Zhang G.Q."/>
            <person name="Xu Q."/>
            <person name="Bian C."/>
            <person name="Tsai W.C."/>
            <person name="Yeh C.M."/>
            <person name="Liu K.W."/>
            <person name="Yoshida K."/>
            <person name="Zhang L.S."/>
            <person name="Chang S.B."/>
            <person name="Chen F."/>
            <person name="Shi Y."/>
            <person name="Su Y.Y."/>
            <person name="Zhang Y.Q."/>
            <person name="Chen L.J."/>
            <person name="Yin Y."/>
            <person name="Lin M."/>
            <person name="Huang H."/>
            <person name="Deng H."/>
            <person name="Wang Z.W."/>
            <person name="Zhu S.L."/>
            <person name="Zhao X."/>
            <person name="Deng C."/>
            <person name="Niu S.C."/>
            <person name="Huang J."/>
            <person name="Wang M."/>
            <person name="Liu G.H."/>
            <person name="Yang H.J."/>
            <person name="Xiao X.J."/>
            <person name="Hsiao Y.Y."/>
            <person name="Wu W.L."/>
            <person name="Chen Y.Y."/>
            <person name="Mitsuda N."/>
            <person name="Ohme-Takagi M."/>
            <person name="Luo Y.B."/>
            <person name="Van de Peer Y."/>
            <person name="Liu Z.J."/>
        </authorList>
    </citation>
    <scope>NUCLEOTIDE SEQUENCE [LARGE SCALE GENOMIC DNA]</scope>
    <source>
        <tissue evidence="5">The whole plant</tissue>
    </source>
</reference>
<dbReference type="PROSITE" id="PS50994">
    <property type="entry name" value="INTEGRASE"/>
    <property type="match status" value="1"/>
</dbReference>
<name>A0A2I0XE34_9ASPA</name>
<dbReference type="GO" id="GO:0046872">
    <property type="term" value="F:metal ion binding"/>
    <property type="evidence" value="ECO:0007669"/>
    <property type="project" value="UniProtKB-KW"/>
</dbReference>
<dbReference type="Proteomes" id="UP000233837">
    <property type="component" value="Unassembled WGS sequence"/>
</dbReference>
<protein>
    <submittedName>
        <fullName evidence="5">Retrovirus-related Pol polyprotein from transposon TNT 1-94</fullName>
    </submittedName>
</protein>
<sequence>MVGNGDLLPITQTGKGLLPTPSRKLRLNPLHFVPTLHHNLLSLNKLITDNGCSVLFDSSGYTIKDPTTNHILLRGQARHGLYPIFTESPSPNTALVAVSSTESLWHRRLGHPSYRVLQKLQKYVSPQLSFVSSSFHCNACELAKSHKLPFTSSISRSSSVLQLIHSDVWGPSSVISLQGYKYYIIFVDDFSRFSWLFPLTAKSEVPLIFVRFQRLVERQFNAKIKIFRSDGGGEYTSKQFQSLLATSGIVHQLTCPYTPEQNGLAERKHRHIIETTRALLFHSNIPQKFWIHAVQTVVHLINRLPSLSNKLSSPYQMLFNKPPDYNSFRIFGCLCYPFLPQAALSKFHPKSIPCVFVGYPLSSKGYICYNISSGKFIVSRHVKFLETIFPFQQSTPEPVQSSTTTYTPPLTLVPTMVQPISISPPPSSKLPPPQSTLPPAETATLPTSSTAELPQSSPVIEPPASEIPSHPMLTRSRTGNLKPKHILSMNHFHIPVDPTCYSQAVKSSAWRQAMSAEFEALQHQGTWQLVPPHPSQNVLSCKWIYKSKLNSDGSIARHKARLVARGCHQQYGLDYEDTFSPVAKLPTIRIFLKVAVTHHWQILQLDVSNAFLHGRLHDTVFMTQPQGFVDPSFPDHVCLLKKAIYGLKQSPRKWFETFSTYLLNFGFTHSTADPSLLLYCRNSIHIYILVYVDDILLTGNHNPTIEKLLLGLSTEFHMKNLGQVSYFLGIQILHTSDGLHLSQSSYARDLLTRAGMTECKPISSPIPTKVLSSSAHLLVPADAEQFRHLVGSLQYLTITRPDISFTVNKLCQHMHQPLEDDFKLLKRLLRYIKGTIFFGLPVRSGSHELIAYSDSDWAGDPSNRKSTSGYCAFLGDTLISWFVKKQKTVARSSTEAEYRALATAATDLIWLRRLLAEFHISSTKPTLLLCDNISVIALAHNPIFHARTKHVEIDFHFIRDCIKNQVLKIAHVYTADQLADLFTKSLSISRFTSLRDKLTLAEAPVSLRGRFKKDHLL</sequence>
<evidence type="ECO:0000259" key="4">
    <source>
        <dbReference type="PROSITE" id="PS50994"/>
    </source>
</evidence>
<evidence type="ECO:0000256" key="1">
    <source>
        <dbReference type="ARBA" id="ARBA00022723"/>
    </source>
</evidence>
<dbReference type="InterPro" id="IPR057670">
    <property type="entry name" value="SH3_retrovirus"/>
</dbReference>
<dbReference type="Gene3D" id="3.30.420.10">
    <property type="entry name" value="Ribonuclease H-like superfamily/Ribonuclease H"/>
    <property type="match status" value="1"/>
</dbReference>
<evidence type="ECO:0000313" key="5">
    <source>
        <dbReference type="EMBL" id="PKU86178.1"/>
    </source>
</evidence>
<dbReference type="Pfam" id="PF00665">
    <property type="entry name" value="rve"/>
    <property type="match status" value="1"/>
</dbReference>
<dbReference type="PANTHER" id="PTHR42648:SF26">
    <property type="entry name" value="INTEGRASE CATALYTIC DOMAIN-CONTAINING PROTEIN"/>
    <property type="match status" value="1"/>
</dbReference>
<feature type="region of interest" description="Disordered" evidence="3">
    <location>
        <begin position="423"/>
        <end position="473"/>
    </location>
</feature>
<dbReference type="PANTHER" id="PTHR42648">
    <property type="entry name" value="TRANSPOSASE, PUTATIVE-RELATED"/>
    <property type="match status" value="1"/>
</dbReference>
<dbReference type="InterPro" id="IPR025724">
    <property type="entry name" value="GAG-pre-integrase_dom"/>
</dbReference>
<dbReference type="CDD" id="cd09272">
    <property type="entry name" value="RNase_HI_RT_Ty1"/>
    <property type="match status" value="1"/>
</dbReference>
<feature type="compositionally biased region" description="Low complexity" evidence="3">
    <location>
        <begin position="437"/>
        <end position="453"/>
    </location>
</feature>
<accession>A0A2I0XE34</accession>
<feature type="compositionally biased region" description="Pro residues" evidence="3">
    <location>
        <begin position="423"/>
        <end position="436"/>
    </location>
</feature>
<keyword evidence="6" id="KW-1185">Reference proteome</keyword>
<dbReference type="GO" id="GO:0003676">
    <property type="term" value="F:nucleic acid binding"/>
    <property type="evidence" value="ECO:0007669"/>
    <property type="project" value="InterPro"/>
</dbReference>
<dbReference type="InterPro" id="IPR043502">
    <property type="entry name" value="DNA/RNA_pol_sf"/>
</dbReference>
<dbReference type="InterPro" id="IPR039537">
    <property type="entry name" value="Retrotran_Ty1/copia-like"/>
</dbReference>